<sequence>MLTKDILKKSGINQKWYEVLSKSFDEYNICKSYNKEENINELAMFLAQCGHESINFTKLEENLNYSANTLLKIFPKYFKDINEAREVVSKGKEAIANRIYGGRLGNGKNEGYKYRGRGIIQLTGKNNYKKYGEKLGINLVDNPDLASSELIASNIACCYWIERGLQPFARKGDVKTVTKMINGGYNGLEDREKRFDKILKILR</sequence>
<dbReference type="PANTHER" id="PTHR34408:SF1">
    <property type="entry name" value="GLYCOSYL HYDROLASE FAMILY 19 DOMAIN-CONTAINING PROTEIN HI_1415"/>
    <property type="match status" value="1"/>
</dbReference>
<dbReference type="Gene3D" id="1.10.530.10">
    <property type="match status" value="1"/>
</dbReference>
<dbReference type="Pfam" id="PF00182">
    <property type="entry name" value="Glyco_hydro_19"/>
    <property type="match status" value="1"/>
</dbReference>
<organism evidence="2 3">
    <name type="scientific">Brachyspira murdochii</name>
    <dbReference type="NCBI Taxonomy" id="84378"/>
    <lineage>
        <taxon>Bacteria</taxon>
        <taxon>Pseudomonadati</taxon>
        <taxon>Spirochaetota</taxon>
        <taxon>Spirochaetia</taxon>
        <taxon>Brachyspirales</taxon>
        <taxon>Brachyspiraceae</taxon>
        <taxon>Brachyspira</taxon>
    </lineage>
</organism>
<dbReference type="GO" id="GO:0016787">
    <property type="term" value="F:hydrolase activity"/>
    <property type="evidence" value="ECO:0007669"/>
    <property type="project" value="UniProtKB-KW"/>
</dbReference>
<accession>A0ABX5B204</accession>
<dbReference type="RefSeq" id="WP_104618998.1">
    <property type="nucleotide sequence ID" value="NZ_JJMJ01000224.1"/>
</dbReference>
<dbReference type="InterPro" id="IPR023346">
    <property type="entry name" value="Lysozyme-like_dom_sf"/>
</dbReference>
<proteinExistence type="predicted"/>
<evidence type="ECO:0000259" key="1">
    <source>
        <dbReference type="Pfam" id="PF00182"/>
    </source>
</evidence>
<name>A0ABX5B204_9SPIR</name>
<dbReference type="SUPFAM" id="SSF53955">
    <property type="entry name" value="Lysozyme-like"/>
    <property type="match status" value="1"/>
</dbReference>
<gene>
    <name evidence="2" type="ORF">DJ52_12225</name>
</gene>
<reference evidence="2 3" key="1">
    <citation type="submission" date="2014-04" db="EMBL/GenBank/DDBJ databases">
        <title>Whole genome sequence of 'Brachyspira hampsonii' D13-03603F2.</title>
        <authorList>
            <person name="Patterson A.H."/>
            <person name="Chaban B."/>
            <person name="Fernando C."/>
            <person name="Harding J.C."/>
            <person name="Hill J.E."/>
        </authorList>
    </citation>
    <scope>NUCLEOTIDE SEQUENCE [LARGE SCALE GENOMIC DNA]</scope>
    <source>
        <strain evidence="2 3">D13-03603F2</strain>
    </source>
</reference>
<dbReference type="Proteomes" id="UP000238924">
    <property type="component" value="Unassembled WGS sequence"/>
</dbReference>
<dbReference type="InterPro" id="IPR052354">
    <property type="entry name" value="Cell_Wall_Dynamics_Protein"/>
</dbReference>
<dbReference type="InterPro" id="IPR000726">
    <property type="entry name" value="Glyco_hydro_19_cat"/>
</dbReference>
<dbReference type="PANTHER" id="PTHR34408">
    <property type="entry name" value="FAMILY PROTEIN, PUTATIVE-RELATED"/>
    <property type="match status" value="1"/>
</dbReference>
<feature type="domain" description="Glycoside hydrolase family 19 catalytic" evidence="1">
    <location>
        <begin position="109"/>
        <end position="161"/>
    </location>
</feature>
<evidence type="ECO:0000313" key="3">
    <source>
        <dbReference type="Proteomes" id="UP000238924"/>
    </source>
</evidence>
<dbReference type="EMBL" id="JJMJ01000224">
    <property type="protein sequence ID" value="PPS21188.1"/>
    <property type="molecule type" value="Genomic_DNA"/>
</dbReference>
<keyword evidence="2" id="KW-0378">Hydrolase</keyword>
<protein>
    <submittedName>
        <fullName evidence="2">Glycoside hydrolase</fullName>
    </submittedName>
</protein>
<keyword evidence="3" id="KW-1185">Reference proteome</keyword>
<evidence type="ECO:0000313" key="2">
    <source>
        <dbReference type="EMBL" id="PPS21188.1"/>
    </source>
</evidence>
<comment type="caution">
    <text evidence="2">The sequence shown here is derived from an EMBL/GenBank/DDBJ whole genome shotgun (WGS) entry which is preliminary data.</text>
</comment>